<feature type="compositionally biased region" description="Polar residues" evidence="1">
    <location>
        <begin position="370"/>
        <end position="381"/>
    </location>
</feature>
<dbReference type="KEGG" id="tps:THAPSDRAFT_24094"/>
<protein>
    <submittedName>
        <fullName evidence="2">Uncharacterized protein</fullName>
    </submittedName>
</protein>
<feature type="region of interest" description="Disordered" evidence="1">
    <location>
        <begin position="856"/>
        <end position="907"/>
    </location>
</feature>
<feature type="region of interest" description="Disordered" evidence="1">
    <location>
        <begin position="132"/>
        <end position="153"/>
    </location>
</feature>
<feature type="compositionally biased region" description="Polar residues" evidence="1">
    <location>
        <begin position="898"/>
        <end position="907"/>
    </location>
</feature>
<dbReference type="GeneID" id="7446992"/>
<organism evidence="2 3">
    <name type="scientific">Thalassiosira pseudonana</name>
    <name type="common">Marine diatom</name>
    <name type="synonym">Cyclotella nana</name>
    <dbReference type="NCBI Taxonomy" id="35128"/>
    <lineage>
        <taxon>Eukaryota</taxon>
        <taxon>Sar</taxon>
        <taxon>Stramenopiles</taxon>
        <taxon>Ochrophyta</taxon>
        <taxon>Bacillariophyta</taxon>
        <taxon>Coscinodiscophyceae</taxon>
        <taxon>Thalassiosirophycidae</taxon>
        <taxon>Thalassiosirales</taxon>
        <taxon>Thalassiosiraceae</taxon>
        <taxon>Thalassiosira</taxon>
    </lineage>
</organism>
<dbReference type="Proteomes" id="UP000001449">
    <property type="component" value="Chromosome 10"/>
</dbReference>
<name>B8C8X5_THAPS</name>
<feature type="compositionally biased region" description="Polar residues" evidence="1">
    <location>
        <begin position="1405"/>
        <end position="1431"/>
    </location>
</feature>
<evidence type="ECO:0000256" key="1">
    <source>
        <dbReference type="SAM" id="MobiDB-lite"/>
    </source>
</evidence>
<dbReference type="InParanoid" id="B8C8X5"/>
<feature type="compositionally biased region" description="Polar residues" evidence="1">
    <location>
        <begin position="1641"/>
        <end position="1663"/>
    </location>
</feature>
<evidence type="ECO:0000313" key="2">
    <source>
        <dbReference type="EMBL" id="EED89752.1"/>
    </source>
</evidence>
<reference evidence="2 3" key="1">
    <citation type="journal article" date="2004" name="Science">
        <title>The genome of the diatom Thalassiosira pseudonana: ecology, evolution, and metabolism.</title>
        <authorList>
            <person name="Armbrust E.V."/>
            <person name="Berges J.A."/>
            <person name="Bowler C."/>
            <person name="Green B.R."/>
            <person name="Martinez D."/>
            <person name="Putnam N.H."/>
            <person name="Zhou S."/>
            <person name="Allen A.E."/>
            <person name="Apt K.E."/>
            <person name="Bechner M."/>
            <person name="Brzezinski M.A."/>
            <person name="Chaal B.K."/>
            <person name="Chiovitti A."/>
            <person name="Davis A.K."/>
            <person name="Demarest M.S."/>
            <person name="Detter J.C."/>
            <person name="Glavina T."/>
            <person name="Goodstein D."/>
            <person name="Hadi M.Z."/>
            <person name="Hellsten U."/>
            <person name="Hildebrand M."/>
            <person name="Jenkins B.D."/>
            <person name="Jurka J."/>
            <person name="Kapitonov V.V."/>
            <person name="Kroger N."/>
            <person name="Lau W.W."/>
            <person name="Lane T.W."/>
            <person name="Larimer F.W."/>
            <person name="Lippmeier J.C."/>
            <person name="Lucas S."/>
            <person name="Medina M."/>
            <person name="Montsant A."/>
            <person name="Obornik M."/>
            <person name="Parker M.S."/>
            <person name="Palenik B."/>
            <person name="Pazour G.J."/>
            <person name="Richardson P.M."/>
            <person name="Rynearson T.A."/>
            <person name="Saito M.A."/>
            <person name="Schwartz D.C."/>
            <person name="Thamatrakoln K."/>
            <person name="Valentin K."/>
            <person name="Vardi A."/>
            <person name="Wilkerson F.P."/>
            <person name="Rokhsar D.S."/>
        </authorList>
    </citation>
    <scope>NUCLEOTIDE SEQUENCE [LARGE SCALE GENOMIC DNA]</scope>
    <source>
        <strain evidence="2 3">CCMP1335</strain>
    </source>
</reference>
<feature type="compositionally biased region" description="Low complexity" evidence="1">
    <location>
        <begin position="401"/>
        <end position="411"/>
    </location>
</feature>
<keyword evidence="3" id="KW-1185">Reference proteome</keyword>
<sequence length="1851" mass="203734">MNWRKSVLEHARGRRMDHPQQQVVGSTTAAARAALDHQQRHVAVIDYGFHSMNRSNIDLLGDDDKMDIIDNVVSDDSSSESEEAFDQLRADFGREFGDDDGLNMDELWNPPDPPPTSPVKIRHHRDCVPPSPPPIRHHQLSSPSRIVPSSPETTFSNRSTAIISNVNKVHSSSVNQLLDRGNALVSPPSVSSGRPMDAETRLTSARTKVMMAWKDTKDTNAWDRGGGGSRVKVVTPTNQQQQQQEMQRRQRECFPSFDEGASTQPTLDLHLQRQNKHHIHDQKQIISVHGQSSIFSEDDSLFSYFPHLRVQQQVINDSLNNSQNTGISSVHNVSDESIREVNVSIDSKDIGRMTRGGSTNVVNGTRERSNFNTRENGSYTAPSFDEAASFTSSLTPDAKKIGGSNNGNGNRPPCPPRSRPIGRTSNAKSNSVQSRSVQHHQPQQHRLQEDYAHDKQDDGSSLMVKLVENAIQEATWSTRNNNTPSPPKKRNNITRQSLPPTHPDKPSAKNSNLHLSHSCTRGVPHHGMSPPRSDHSADAAAGVKHLLGSLSSSSNTPAIVSNCSSNTVLPSGGVDVNDTRSTQDSWEKDIIEGAAVVSDDECEDDGDRGDIRVAVAASVSSNNLESNLKRLALARSSSHHGDDKSVLSSQVSIQPSVESECVRQNEGFALLMEDAMMGMFISPEEHVSEEEPGIALFIGKGQTESSSPDDDAESSFDIPPPPPPLPPQPSVVIQKAQAPTPLTSRAQSRRKLRSRYLSKKMSSDKRHFPSLLSVDEEEEFSEPNWNANEFSLSASPKSSIALKIADRNKDLANFLASFRDFGCNLDGEGTSDEFSIENSQFGNSFFTMADSIVDNDGCVDEDDEGKHRGKQDAPSLPYNSTDLSAKDRSLIRREDTTPLRTNTSNSRAMASYDRRATGISVELSPSVSPPDDTAESIAVYSSGVLEDAPVHSDKVVVCTSAEEDLNDGKRRLVNTILDEDMLRSYHSDVPKSYLRQVLEGEDLVADQRRRVPKDPEPRDDKQARGDEGDMQQRVPAVEVTKMTERERRKGRTLHWHSNNGINNDEDHLPKQLPTKSKVGTIIAVHPTLISITASHSAIHEHFRGIEYGVSPLYNPELSVDAQLRFIEESSREYESDDDDSCGQVDDSVPAYEYDEFVKEFSSIMENESTAPQLHADDSDKELWFVEEELSKEESEFSPLIRYTTSLHEAPTVQQKEVAKIQSLSSIKQRRVLFENSTGTNHNRSQRADSVVAIIRTPADFKQTMPSRTHGSGLRRVNQTNLRPQRHLNSIVTTKPTVVNRQSMPPPHRNEHRRRVVAPSFSATGHRRHPHQLQTAEVPKSRLEEKLKGIGGGGRECGNSVATSELGSLLTRESGSSCIPKTIFHRTYPHNVSIISPNYAGGVSPNDGSARSTPSSMQNTYNAPVSNNTDAATPNDDKAGSLTVANDIASKVNLLLPDSPGSYLQGQPSASAIKKVNNKQSVERGHFKSAAVAIKQVDNEKRKAPAFGTNNATKKPMKPSSAEVVTTGVADDETIPGGVKEANVDERMVDQYLFSFGDEMLKLKQRVLGLTAVSKEQQPLRTMPSLKSREKNVGIRVKSTHQSARNVEVAHQVEHLKVASFWNQLELDNHDLSVASEAPPQKQEQTVTKKTVVSQPQKKATDNVSYHSSIDEAFEVAPRGSSYGVMTKNNRWVERDGFPEASFDTESFGAVHEVCESSSNAAFEIKPLAISTSPPNNDRIVAQLPTNRHTMQQHQASAARRLGTMGARVSSSSFLKRDHSNTVSNFSQRARSSVSSTSWNATVIGGRPPAAVADRSVVVKQHTQSDVIAGRRSDSSWIARQDSNGNIEFAQK</sequence>
<proteinExistence type="predicted"/>
<feature type="compositionally biased region" description="Basic and acidic residues" evidence="1">
    <location>
        <begin position="1005"/>
        <end position="1027"/>
    </location>
</feature>
<accession>B8C8X5</accession>
<feature type="compositionally biased region" description="Basic residues" evidence="1">
    <location>
        <begin position="747"/>
        <end position="758"/>
    </location>
</feature>
<feature type="region of interest" description="Disordered" evidence="1">
    <location>
        <begin position="1402"/>
        <end position="1437"/>
    </location>
</feature>
<feature type="region of interest" description="Disordered" evidence="1">
    <location>
        <begin position="1635"/>
        <end position="1663"/>
    </location>
</feature>
<feature type="region of interest" description="Disordered" evidence="1">
    <location>
        <begin position="1004"/>
        <end position="1034"/>
    </location>
</feature>
<feature type="compositionally biased region" description="Polar residues" evidence="1">
    <location>
        <begin position="424"/>
        <end position="445"/>
    </location>
</feature>
<feature type="compositionally biased region" description="Basic and acidic residues" evidence="1">
    <location>
        <begin position="446"/>
        <end position="458"/>
    </location>
</feature>
<feature type="region of interest" description="Disordered" evidence="1">
    <location>
        <begin position="349"/>
        <end position="458"/>
    </location>
</feature>
<feature type="region of interest" description="Disordered" evidence="1">
    <location>
        <begin position="700"/>
        <end position="760"/>
    </location>
</feature>
<dbReference type="RefSeq" id="XP_002292556.1">
    <property type="nucleotide sequence ID" value="XM_002292520.1"/>
</dbReference>
<feature type="compositionally biased region" description="Polar residues" evidence="1">
    <location>
        <begin position="474"/>
        <end position="483"/>
    </location>
</feature>
<feature type="compositionally biased region" description="Polar residues" evidence="1">
    <location>
        <begin position="508"/>
        <end position="519"/>
    </location>
</feature>
<gene>
    <name evidence="2" type="ORF">THAPSDRAFT_24094</name>
</gene>
<evidence type="ECO:0000313" key="3">
    <source>
        <dbReference type="Proteomes" id="UP000001449"/>
    </source>
</evidence>
<feature type="compositionally biased region" description="Pro residues" evidence="1">
    <location>
        <begin position="718"/>
        <end position="729"/>
    </location>
</feature>
<dbReference type="EMBL" id="CM000646">
    <property type="protein sequence ID" value="EED89752.1"/>
    <property type="molecule type" value="Genomic_DNA"/>
</dbReference>
<dbReference type="HOGENOM" id="CLU_236898_0_0_1"/>
<reference evidence="2 3" key="2">
    <citation type="journal article" date="2008" name="Nature">
        <title>The Phaeodactylum genome reveals the evolutionary history of diatom genomes.</title>
        <authorList>
            <person name="Bowler C."/>
            <person name="Allen A.E."/>
            <person name="Badger J.H."/>
            <person name="Grimwood J."/>
            <person name="Jabbari K."/>
            <person name="Kuo A."/>
            <person name="Maheswari U."/>
            <person name="Martens C."/>
            <person name="Maumus F."/>
            <person name="Otillar R.P."/>
            <person name="Rayko E."/>
            <person name="Salamov A."/>
            <person name="Vandepoele K."/>
            <person name="Beszteri B."/>
            <person name="Gruber A."/>
            <person name="Heijde M."/>
            <person name="Katinka M."/>
            <person name="Mock T."/>
            <person name="Valentin K."/>
            <person name="Verret F."/>
            <person name="Berges J.A."/>
            <person name="Brownlee C."/>
            <person name="Cadoret J.P."/>
            <person name="Chiovitti A."/>
            <person name="Choi C.J."/>
            <person name="Coesel S."/>
            <person name="De Martino A."/>
            <person name="Detter J.C."/>
            <person name="Durkin C."/>
            <person name="Falciatore A."/>
            <person name="Fournet J."/>
            <person name="Haruta M."/>
            <person name="Huysman M.J."/>
            <person name="Jenkins B.D."/>
            <person name="Jiroutova K."/>
            <person name="Jorgensen R.E."/>
            <person name="Joubert Y."/>
            <person name="Kaplan A."/>
            <person name="Kroger N."/>
            <person name="Kroth P.G."/>
            <person name="La Roche J."/>
            <person name="Lindquist E."/>
            <person name="Lommer M."/>
            <person name="Martin-Jezequel V."/>
            <person name="Lopez P.J."/>
            <person name="Lucas S."/>
            <person name="Mangogna M."/>
            <person name="McGinnis K."/>
            <person name="Medlin L.K."/>
            <person name="Montsant A."/>
            <person name="Oudot-Le Secq M.P."/>
            <person name="Napoli C."/>
            <person name="Obornik M."/>
            <person name="Parker M.S."/>
            <person name="Petit J.L."/>
            <person name="Porcel B.M."/>
            <person name="Poulsen N."/>
            <person name="Robison M."/>
            <person name="Rychlewski L."/>
            <person name="Rynearson T.A."/>
            <person name="Schmutz J."/>
            <person name="Shapiro H."/>
            <person name="Siaut M."/>
            <person name="Stanley M."/>
            <person name="Sussman M.R."/>
            <person name="Taylor A.R."/>
            <person name="Vardi A."/>
            <person name="von Dassow P."/>
            <person name="Vyverman W."/>
            <person name="Willis A."/>
            <person name="Wyrwicz L.S."/>
            <person name="Rokhsar D.S."/>
            <person name="Weissenbach J."/>
            <person name="Armbrust E.V."/>
            <person name="Green B.R."/>
            <person name="Van de Peer Y."/>
            <person name="Grigoriev I.V."/>
        </authorList>
    </citation>
    <scope>NUCLEOTIDE SEQUENCE [LARGE SCALE GENOMIC DNA]</scope>
    <source>
        <strain evidence="2 3">CCMP1335</strain>
    </source>
</reference>
<feature type="region of interest" description="Disordered" evidence="1">
    <location>
        <begin position="474"/>
        <end position="538"/>
    </location>
</feature>
<dbReference type="PaxDb" id="35128-Thaps24094"/>
<feature type="compositionally biased region" description="Basic and acidic residues" evidence="1">
    <location>
        <begin position="884"/>
        <end position="897"/>
    </location>
</feature>